<reference evidence="6" key="1">
    <citation type="submission" date="2022-03" db="EMBL/GenBank/DDBJ databases">
        <authorList>
            <person name="Martin C."/>
        </authorList>
    </citation>
    <scope>NUCLEOTIDE SEQUENCE</scope>
</reference>
<dbReference type="CDD" id="cd06710">
    <property type="entry name" value="PDZ_RGS12-like"/>
    <property type="match status" value="1"/>
</dbReference>
<dbReference type="SUPFAM" id="SSF48097">
    <property type="entry name" value="Regulator of G-protein signaling, RGS"/>
    <property type="match status" value="1"/>
</dbReference>
<dbReference type="EMBL" id="CAIIXF020000005">
    <property type="protein sequence ID" value="CAH1783812.1"/>
    <property type="molecule type" value="Genomic_DNA"/>
</dbReference>
<comment type="caution">
    <text evidence="6">The sequence shown here is derived from an EMBL/GenBank/DDBJ whole genome shotgun (WGS) entry which is preliminary data.</text>
</comment>
<dbReference type="CDD" id="cd01817">
    <property type="entry name" value="RBD1_RGS12_like"/>
    <property type="match status" value="1"/>
</dbReference>
<feature type="compositionally biased region" description="Polar residues" evidence="5">
    <location>
        <begin position="1753"/>
        <end position="1771"/>
    </location>
</feature>
<feature type="compositionally biased region" description="Basic and acidic residues" evidence="5">
    <location>
        <begin position="943"/>
        <end position="954"/>
    </location>
</feature>
<evidence type="ECO:0000256" key="1">
    <source>
        <dbReference type="ARBA" id="ARBA00004496"/>
    </source>
</evidence>
<dbReference type="SUPFAM" id="SSF50156">
    <property type="entry name" value="PDZ domain-like"/>
    <property type="match status" value="1"/>
</dbReference>
<keyword evidence="4" id="KW-0677">Repeat</keyword>
<evidence type="ECO:0000256" key="3">
    <source>
        <dbReference type="ARBA" id="ARBA00022490"/>
    </source>
</evidence>
<dbReference type="SMART" id="SM00462">
    <property type="entry name" value="PTB"/>
    <property type="match status" value="1"/>
</dbReference>
<dbReference type="Pfam" id="PF00595">
    <property type="entry name" value="PDZ"/>
    <property type="match status" value="1"/>
</dbReference>
<dbReference type="SUPFAM" id="SSF50729">
    <property type="entry name" value="PH domain-like"/>
    <property type="match status" value="1"/>
</dbReference>
<dbReference type="PANTHER" id="PTHR45945">
    <property type="entry name" value="REGULATOR OF G-PROTEIN SIGNALING LOCO"/>
    <property type="match status" value="1"/>
</dbReference>
<feature type="region of interest" description="Disordered" evidence="5">
    <location>
        <begin position="1688"/>
        <end position="1771"/>
    </location>
</feature>
<dbReference type="InterPro" id="IPR046995">
    <property type="entry name" value="RGS10/12/14-like"/>
</dbReference>
<feature type="compositionally biased region" description="Low complexity" evidence="5">
    <location>
        <begin position="486"/>
        <end position="498"/>
    </location>
</feature>
<dbReference type="InterPro" id="IPR029071">
    <property type="entry name" value="Ubiquitin-like_domsf"/>
</dbReference>
<feature type="region of interest" description="Disordered" evidence="5">
    <location>
        <begin position="518"/>
        <end position="539"/>
    </location>
</feature>
<dbReference type="PROSITE" id="PS50132">
    <property type="entry name" value="RGS"/>
    <property type="match status" value="1"/>
</dbReference>
<dbReference type="InterPro" id="IPR003116">
    <property type="entry name" value="RBD_dom"/>
</dbReference>
<dbReference type="SMART" id="SM00315">
    <property type="entry name" value="RGS"/>
    <property type="match status" value="1"/>
</dbReference>
<dbReference type="SUPFAM" id="SSF54236">
    <property type="entry name" value="Ubiquitin-like"/>
    <property type="match status" value="2"/>
</dbReference>
<accession>A0A8J1T8E3</accession>
<dbReference type="InterPro" id="IPR044926">
    <property type="entry name" value="RGS_subdomain_2"/>
</dbReference>
<dbReference type="Pfam" id="PF00615">
    <property type="entry name" value="RGS"/>
    <property type="match status" value="1"/>
</dbReference>
<dbReference type="Pfam" id="PF00640">
    <property type="entry name" value="PID"/>
    <property type="match status" value="1"/>
</dbReference>
<dbReference type="InterPro" id="IPR036305">
    <property type="entry name" value="RGS_sf"/>
</dbReference>
<evidence type="ECO:0000256" key="5">
    <source>
        <dbReference type="SAM" id="MobiDB-lite"/>
    </source>
</evidence>
<feature type="compositionally biased region" description="Basic residues" evidence="5">
    <location>
        <begin position="981"/>
        <end position="994"/>
    </location>
</feature>
<dbReference type="GO" id="GO:0005737">
    <property type="term" value="C:cytoplasm"/>
    <property type="evidence" value="ECO:0007669"/>
    <property type="project" value="UniProtKB-SubCell"/>
</dbReference>
<dbReference type="PRINTS" id="PR01301">
    <property type="entry name" value="RGSPROTEIN"/>
</dbReference>
<dbReference type="FunFam" id="1.10.167.10:FF:000001">
    <property type="entry name" value="Putative regulator of g-protein signaling 12"/>
    <property type="match status" value="1"/>
</dbReference>
<evidence type="ECO:0000256" key="4">
    <source>
        <dbReference type="ARBA" id="ARBA00022737"/>
    </source>
</evidence>
<feature type="region of interest" description="Disordered" evidence="5">
    <location>
        <begin position="484"/>
        <end position="505"/>
    </location>
</feature>
<dbReference type="Gene3D" id="1.10.196.10">
    <property type="match status" value="1"/>
</dbReference>
<dbReference type="CDD" id="cd13162">
    <property type="entry name" value="PTB_RGS12"/>
    <property type="match status" value="1"/>
</dbReference>
<dbReference type="Gene3D" id="1.10.167.10">
    <property type="entry name" value="Regulator of G-protein Signalling 4, domain 2"/>
    <property type="match status" value="1"/>
</dbReference>
<dbReference type="PROSITE" id="PS50877">
    <property type="entry name" value="GOLOCO"/>
    <property type="match status" value="1"/>
</dbReference>
<feature type="compositionally biased region" description="Polar residues" evidence="5">
    <location>
        <begin position="1710"/>
        <end position="1733"/>
    </location>
</feature>
<feature type="compositionally biased region" description="Polar residues" evidence="5">
    <location>
        <begin position="576"/>
        <end position="600"/>
    </location>
</feature>
<feature type="compositionally biased region" description="Low complexity" evidence="5">
    <location>
        <begin position="1695"/>
        <end position="1704"/>
    </location>
</feature>
<evidence type="ECO:0000313" key="7">
    <source>
        <dbReference type="Proteomes" id="UP000749559"/>
    </source>
</evidence>
<keyword evidence="7" id="KW-1185">Reference proteome</keyword>
<dbReference type="SMART" id="SM00228">
    <property type="entry name" value="PDZ"/>
    <property type="match status" value="1"/>
</dbReference>
<feature type="region of interest" description="Disordered" evidence="5">
    <location>
        <begin position="1494"/>
        <end position="1559"/>
    </location>
</feature>
<keyword evidence="2" id="KW-0343">GTPase activation</keyword>
<evidence type="ECO:0000313" key="6">
    <source>
        <dbReference type="EMBL" id="CAH1783812.1"/>
    </source>
</evidence>
<dbReference type="InterPro" id="IPR024066">
    <property type="entry name" value="RGS_subdom1/3"/>
</dbReference>
<protein>
    <submittedName>
        <fullName evidence="6">Uncharacterized protein</fullName>
    </submittedName>
</protein>
<name>A0A8J1T8E3_OWEFU</name>
<feature type="region of interest" description="Disordered" evidence="5">
    <location>
        <begin position="932"/>
        <end position="1038"/>
    </location>
</feature>
<feature type="region of interest" description="Disordered" evidence="5">
    <location>
        <begin position="576"/>
        <end position="613"/>
    </location>
</feature>
<dbReference type="Gene3D" id="2.30.29.30">
    <property type="entry name" value="Pleckstrin-homology domain (PH domain)/Phosphotyrosine-binding domain (PTB)"/>
    <property type="match status" value="1"/>
</dbReference>
<dbReference type="OrthoDB" id="196547at2759"/>
<dbReference type="PROSITE" id="PS50898">
    <property type="entry name" value="RBD"/>
    <property type="match status" value="2"/>
</dbReference>
<feature type="region of interest" description="Disordered" evidence="5">
    <location>
        <begin position="96"/>
        <end position="123"/>
    </location>
</feature>
<feature type="compositionally biased region" description="Polar residues" evidence="5">
    <location>
        <begin position="660"/>
        <end position="673"/>
    </location>
</feature>
<dbReference type="GO" id="GO:0008277">
    <property type="term" value="P:regulation of G protein-coupled receptor signaling pathway"/>
    <property type="evidence" value="ECO:0007669"/>
    <property type="project" value="TreeGrafter"/>
</dbReference>
<feature type="region of interest" description="Disordered" evidence="5">
    <location>
        <begin position="1627"/>
        <end position="1647"/>
    </location>
</feature>
<dbReference type="InterPro" id="IPR036034">
    <property type="entry name" value="PDZ_sf"/>
</dbReference>
<comment type="subcellular location">
    <subcellularLocation>
        <location evidence="1">Cytoplasm</location>
    </subcellularLocation>
</comment>
<dbReference type="InterPro" id="IPR001478">
    <property type="entry name" value="PDZ"/>
</dbReference>
<dbReference type="Proteomes" id="UP000749559">
    <property type="component" value="Unassembled WGS sequence"/>
</dbReference>
<dbReference type="PROSITE" id="PS50106">
    <property type="entry name" value="PDZ"/>
    <property type="match status" value="1"/>
</dbReference>
<dbReference type="Pfam" id="PF02196">
    <property type="entry name" value="RBD"/>
    <property type="match status" value="1"/>
</dbReference>
<feature type="region of interest" description="Disordered" evidence="5">
    <location>
        <begin position="660"/>
        <end position="683"/>
    </location>
</feature>
<feature type="compositionally biased region" description="Basic and acidic residues" evidence="5">
    <location>
        <begin position="1540"/>
        <end position="1555"/>
    </location>
</feature>
<dbReference type="SMART" id="SM00455">
    <property type="entry name" value="RBD"/>
    <property type="match status" value="2"/>
</dbReference>
<dbReference type="InterPro" id="IPR006020">
    <property type="entry name" value="PTB/PI_dom"/>
</dbReference>
<dbReference type="InterPro" id="IPR016137">
    <property type="entry name" value="RGS"/>
</dbReference>
<feature type="compositionally biased region" description="Polar residues" evidence="5">
    <location>
        <begin position="1003"/>
        <end position="1033"/>
    </location>
</feature>
<dbReference type="GO" id="GO:0005634">
    <property type="term" value="C:nucleus"/>
    <property type="evidence" value="ECO:0007669"/>
    <property type="project" value="TreeGrafter"/>
</dbReference>
<dbReference type="InterPro" id="IPR003109">
    <property type="entry name" value="GoLoco_motif"/>
</dbReference>
<keyword evidence="3" id="KW-0963">Cytoplasm</keyword>
<feature type="compositionally biased region" description="Polar residues" evidence="5">
    <location>
        <begin position="1494"/>
        <end position="1511"/>
    </location>
</feature>
<dbReference type="InterPro" id="IPR011993">
    <property type="entry name" value="PH-like_dom_sf"/>
</dbReference>
<dbReference type="Gene3D" id="3.10.20.90">
    <property type="entry name" value="Phosphatidylinositol 3-kinase Catalytic Subunit, Chain A, domain 1"/>
    <property type="match status" value="2"/>
</dbReference>
<dbReference type="PANTHER" id="PTHR45945:SF3">
    <property type="entry name" value="REGULATOR OF G-PROTEIN SIGNALING LOCO"/>
    <property type="match status" value="1"/>
</dbReference>
<gene>
    <name evidence="6" type="ORF">OFUS_LOCUS10109</name>
</gene>
<dbReference type="SMART" id="SM00390">
    <property type="entry name" value="GoLoco"/>
    <property type="match status" value="1"/>
</dbReference>
<proteinExistence type="predicted"/>
<evidence type="ECO:0000256" key="2">
    <source>
        <dbReference type="ARBA" id="ARBA00022468"/>
    </source>
</evidence>
<organism evidence="6 7">
    <name type="scientific">Owenia fusiformis</name>
    <name type="common">Polychaete worm</name>
    <dbReference type="NCBI Taxonomy" id="6347"/>
    <lineage>
        <taxon>Eukaryota</taxon>
        <taxon>Metazoa</taxon>
        <taxon>Spiralia</taxon>
        <taxon>Lophotrochozoa</taxon>
        <taxon>Annelida</taxon>
        <taxon>Polychaeta</taxon>
        <taxon>Sedentaria</taxon>
        <taxon>Canalipalpata</taxon>
        <taxon>Sabellida</taxon>
        <taxon>Oweniida</taxon>
        <taxon>Oweniidae</taxon>
        <taxon>Owenia</taxon>
    </lineage>
</organism>
<feature type="compositionally biased region" description="Polar residues" evidence="5">
    <location>
        <begin position="1522"/>
        <end position="1539"/>
    </location>
</feature>
<dbReference type="GO" id="GO:0007165">
    <property type="term" value="P:signal transduction"/>
    <property type="evidence" value="ECO:0007669"/>
    <property type="project" value="InterPro"/>
</dbReference>
<feature type="compositionally biased region" description="Basic residues" evidence="5">
    <location>
        <begin position="107"/>
        <end position="118"/>
    </location>
</feature>
<sequence length="1771" mass="196503">MQAGRRRKKRPTPGLRVVDLSRGSSGYGFTISGQQPCILSSIVAGSPADRMGLKAGDFLMAVNSMDVSQADHDDVVRIIGSSVGLLQLQIAENINGSDSSEEDFHNKPKTKHPTRVRPPRPTGINRAEKVLADLHAGGIFISEQNVNDYAQNKYGACPKIRHNSVGKHNDGPLRYDWYDTNDQEKYHCNRNKHPSGSLKAQVGHSGPLKGHIGSNGHLKGHIGTTDRHRSNALRDIDPNSKQIHPDRKYQHEHFAMEDAGHARPQVRFTPRDLSNILSPSIQPHLGAGEQPIYDPNQPPTEANLRAVVGYIGSVEMPCDASLPKPCMQSIRSAIKRLRVEQKIHTLVLMEVYNSYVKLVDNRRNDIACYPAERLAFSGLCPDDKRFFGLVTQPDVRHQEDGMPSNSCHVFMVEPELTSHSVHTSKAKSFRIKCTMDVDSNQCQEFPRNPSPILQCIAALYQDHPGGIVEAELARAQEVGNLAAQRSLSNSSNSDSGLGFARDDAPPTDQARVCVVDLSGDANHPQGNYTPPPDQPLSQNKEQDFLNIRARPTLSPNSKLLNSQTDAENIRKSMQKILQSRQKQQSQTGYCSSDAESSHSIDNFPRGDRDNNLRGIRHLKGSNSTSRLHPGRQVNPDPADYANIGDPQRIHKLSARAITDSSMRAQGRSHSGDQNKPPIIPKNKKPDVWEVRATTTKNGKDDATVRKMVNKFEESSLDNSHMKSIIRSSSFSNNQSTEGPLFQSDNLAHSKPGVHNSVESLAVSDSGALPNTPGKMLAANSVASIASKRGEMFGAQVGRVASWAVSFEKCLEDPAGRATFTEFLKKEFSEENILFWTTCHKYKEIEDIHMRNSRAREIFTKHLSKKAIEPVNIDSEARKFAEDKLDAPTIDMFDMAQKQIFTLMKRDSYSRFLKSALYKDCIIAEMEMKELPFPGSPQKNDQNQGKELKKSHSASDAEGVDDNKRRRSLLPWSKTLMDRITGKRRLTKSPPKKNSKKEPKDVDSQTGSGSLARTNSLASSDLNVMSKEASTSRESLSKDGVQLADKENLKFCRIIMADGGTTVVSATPGETVRCILARLCEKRSLNVAAVDAYLLDSDKALDLNRDISSLGSQEIRIETRVMFRLDLPNRKSIGVKAKPNRTIRDVFKPILHKYGFKMDYMVVHVASIGIPLDMESLVSSIDNQRVIVQTMQDFAAKCGWSKRKKEWGVYQTPGKGDLGKPPVPRSRSFRQAIEKLEGVGDISTTSNVDDFHVLDVSRKSALDTSLGFFSRLRRNSWGDKDKEQAKLNNKNRVTFSSQQNLKAALPPNAKSIIKKDPEADKVFDLLSEAQSKRFDDQRGLLGKNLELPDFLKPKKRPKSDYVVGYTNKIPNMNSKSDTLLKRATDVNLPKESDSNDSEFDDNLKFADVSFGPDGVVPSHTEAELYFANSYMFPPGTPDCNDSRVMDGHRANLGSSYNSSLSSLENKENLFDGSYIFNGSNNDRASFSSFQGPFDNEQLSFANSEPSSSNGVQPVNAPRWSDPPQISWNELPQTERTSTLKNRSDSDIQKSSDDNSRDNSLNMTVIENNDMEATILASPNDSFTSQALPPPPDAFNDPAITREIPTPNFTPPPVVSATPRHLMASVDRSPYSRRYPPHESPYPLPKGSPANQTIPGSVYNMVQQPIILQSEDESGSESGMSDIQALDFNSETDQQRSPTSTPSPTTHHLVISSESSPEMRQRFTYTETTLPQNALMSPPLRKAPTPQKPDIPQKPKTTSEFTQSNPEVQITFV</sequence>
<dbReference type="GO" id="GO:0005096">
    <property type="term" value="F:GTPase activator activity"/>
    <property type="evidence" value="ECO:0007669"/>
    <property type="project" value="UniProtKB-KW"/>
</dbReference>
<dbReference type="GO" id="GO:0005886">
    <property type="term" value="C:plasma membrane"/>
    <property type="evidence" value="ECO:0007669"/>
    <property type="project" value="TreeGrafter"/>
</dbReference>
<dbReference type="CDD" id="cd17067">
    <property type="entry name" value="RBD2_RGS12_like"/>
    <property type="match status" value="1"/>
</dbReference>
<dbReference type="Gene3D" id="2.30.42.10">
    <property type="match status" value="1"/>
</dbReference>